<accession>A0ABU8NJS6</accession>
<keyword evidence="1" id="KW-0812">Transmembrane</keyword>
<reference evidence="4 5" key="1">
    <citation type="submission" date="2024-03" db="EMBL/GenBank/DDBJ databases">
        <title>Sequence of Lycoming College Course Isolates.</title>
        <authorList>
            <person name="Plotts O."/>
            <person name="Newman J."/>
        </authorList>
    </citation>
    <scope>NUCLEOTIDE SEQUENCE [LARGE SCALE GENOMIC DNA]</scope>
    <source>
        <strain evidence="4 5">CJB-3</strain>
    </source>
</reference>
<dbReference type="PANTHER" id="PTHR30273">
    <property type="entry name" value="PERIPLASMIC SIGNAL SENSOR AND SIGMA FACTOR ACTIVATOR FECR-RELATED"/>
    <property type="match status" value="1"/>
</dbReference>
<dbReference type="Gene3D" id="3.55.50.30">
    <property type="match status" value="1"/>
</dbReference>
<protein>
    <submittedName>
        <fullName evidence="4">FecR domain-containing protein</fullName>
    </submittedName>
</protein>
<dbReference type="EMBL" id="JBBEUB010000001">
    <property type="protein sequence ID" value="MEJ2901757.1"/>
    <property type="molecule type" value="Genomic_DNA"/>
</dbReference>
<dbReference type="Proteomes" id="UP001378956">
    <property type="component" value="Unassembled WGS sequence"/>
</dbReference>
<evidence type="ECO:0000259" key="2">
    <source>
        <dbReference type="Pfam" id="PF04773"/>
    </source>
</evidence>
<feature type="transmembrane region" description="Helical" evidence="1">
    <location>
        <begin position="69"/>
        <end position="90"/>
    </location>
</feature>
<feature type="domain" description="Protein FecR C-terminal" evidence="3">
    <location>
        <begin position="312"/>
        <end position="380"/>
    </location>
</feature>
<proteinExistence type="predicted"/>
<dbReference type="InterPro" id="IPR032508">
    <property type="entry name" value="FecR_C"/>
</dbReference>
<dbReference type="RefSeq" id="WP_337715628.1">
    <property type="nucleotide sequence ID" value="NZ_JBBEUB010000001.1"/>
</dbReference>
<dbReference type="Pfam" id="PF04773">
    <property type="entry name" value="FecR"/>
    <property type="match status" value="1"/>
</dbReference>
<gene>
    <name evidence="4" type="ORF">WAE58_04960</name>
</gene>
<dbReference type="InterPro" id="IPR006860">
    <property type="entry name" value="FecR"/>
</dbReference>
<evidence type="ECO:0000313" key="4">
    <source>
        <dbReference type="EMBL" id="MEJ2901757.1"/>
    </source>
</evidence>
<organism evidence="4 5">
    <name type="scientific">Pedobacter panaciterrae</name>
    <dbReference type="NCBI Taxonomy" id="363849"/>
    <lineage>
        <taxon>Bacteria</taxon>
        <taxon>Pseudomonadati</taxon>
        <taxon>Bacteroidota</taxon>
        <taxon>Sphingobacteriia</taxon>
        <taxon>Sphingobacteriales</taxon>
        <taxon>Sphingobacteriaceae</taxon>
        <taxon>Pedobacter</taxon>
    </lineage>
</organism>
<dbReference type="PANTHER" id="PTHR30273:SF2">
    <property type="entry name" value="PROTEIN FECR"/>
    <property type="match status" value="1"/>
</dbReference>
<keyword evidence="5" id="KW-1185">Reference proteome</keyword>
<comment type="caution">
    <text evidence="4">The sequence shown here is derived from an EMBL/GenBank/DDBJ whole genome shotgun (WGS) entry which is preliminary data.</text>
</comment>
<sequence>MEKKDIKKVLDKVSAGTATPAEEQTAKYWLHYFSKDNIPVLSEDELNQETEAIYKSLMEQKAPAKVKRLWYPAVAAACLLVVIGGGLFYYNQQISPEPKASIVANTINDVAPAQNTATLTLANGKKIILSDAPTGLIAEQTNVSIFKTADGKLAYKAKPLKDDEQKTAIENSELNSITTARGQQYQVALPDGSKIWLNAASTLTFPATFTSLKQRKVELVGEAYFEVAKDKIHPFIVKTDKQEVEVLGTHFNVNSYSDEDATRTTLLEGSVKVSNHNEHKILQPGQESLLAKNNLSVRKADTEGAVAWKNGDFIFNNEDFGSILRQVARWYNVEIVDNGNHKNLHLSGTVSRSKNISVVLKALEVTGKVKFKIDGNRVIVTE</sequence>
<keyword evidence="1" id="KW-0472">Membrane</keyword>
<evidence type="ECO:0000313" key="5">
    <source>
        <dbReference type="Proteomes" id="UP001378956"/>
    </source>
</evidence>
<name>A0ABU8NJS6_9SPHI</name>
<keyword evidence="1" id="KW-1133">Transmembrane helix</keyword>
<dbReference type="PIRSF" id="PIRSF018266">
    <property type="entry name" value="FecR"/>
    <property type="match status" value="1"/>
</dbReference>
<dbReference type="Gene3D" id="2.60.120.1440">
    <property type="match status" value="1"/>
</dbReference>
<dbReference type="InterPro" id="IPR012373">
    <property type="entry name" value="Ferrdict_sens_TM"/>
</dbReference>
<feature type="domain" description="FecR protein" evidence="2">
    <location>
        <begin position="177"/>
        <end position="272"/>
    </location>
</feature>
<evidence type="ECO:0000256" key="1">
    <source>
        <dbReference type="SAM" id="Phobius"/>
    </source>
</evidence>
<dbReference type="Pfam" id="PF16344">
    <property type="entry name" value="FecR_C"/>
    <property type="match status" value="1"/>
</dbReference>
<evidence type="ECO:0000259" key="3">
    <source>
        <dbReference type="Pfam" id="PF16344"/>
    </source>
</evidence>